<dbReference type="AlphaFoldDB" id="A0A5P9QAF4"/>
<comment type="pathway">
    <text evidence="2 14">Porphyrin-containing compound metabolism; heme O biosynthesis; heme O from protoheme: step 1/1.</text>
</comment>
<evidence type="ECO:0000256" key="1">
    <source>
        <dbReference type="ARBA" id="ARBA00004651"/>
    </source>
</evidence>
<gene>
    <name evidence="14 16" type="primary">ctaB</name>
    <name evidence="16" type="ORF">KDY119_01747</name>
</gene>
<evidence type="ECO:0000256" key="4">
    <source>
        <dbReference type="ARBA" id="ARBA00022475"/>
    </source>
</evidence>
<feature type="transmembrane region" description="Helical" evidence="14">
    <location>
        <begin position="113"/>
        <end position="137"/>
    </location>
</feature>
<evidence type="ECO:0000256" key="13">
    <source>
        <dbReference type="ARBA" id="ARBA00047690"/>
    </source>
</evidence>
<comment type="miscellaneous">
    <text evidence="14">Carbon 2 of the heme B porphyrin ring is defined according to the Fischer nomenclature.</text>
</comment>
<comment type="subcellular location">
    <subcellularLocation>
        <location evidence="1 14">Cell membrane</location>
        <topology evidence="1 14">Multi-pass membrane protein</topology>
    </subcellularLocation>
</comment>
<organism evidence="16 17">
    <name type="scientific">Luteimicrobium xylanilyticum</name>
    <dbReference type="NCBI Taxonomy" id="1133546"/>
    <lineage>
        <taxon>Bacteria</taxon>
        <taxon>Bacillati</taxon>
        <taxon>Actinomycetota</taxon>
        <taxon>Actinomycetes</taxon>
        <taxon>Micrococcales</taxon>
        <taxon>Luteimicrobium</taxon>
    </lineage>
</organism>
<dbReference type="InterPro" id="IPR006369">
    <property type="entry name" value="Protohaem_IX_farnesylTrfase"/>
</dbReference>
<reference evidence="16 17" key="1">
    <citation type="submission" date="2019-10" db="EMBL/GenBank/DDBJ databases">
        <title>Genome sequence of Luteimicrobium xylanilyticum HY-24.</title>
        <authorList>
            <person name="Kim D.Y."/>
            <person name="Park H.-Y."/>
        </authorList>
    </citation>
    <scope>NUCLEOTIDE SEQUENCE [LARGE SCALE GENOMIC DNA]</scope>
    <source>
        <strain evidence="16 17">HY-24</strain>
    </source>
</reference>
<dbReference type="GO" id="GO:0005886">
    <property type="term" value="C:plasma membrane"/>
    <property type="evidence" value="ECO:0007669"/>
    <property type="project" value="UniProtKB-SubCell"/>
</dbReference>
<dbReference type="InterPro" id="IPR044878">
    <property type="entry name" value="UbiA_sf"/>
</dbReference>
<feature type="compositionally biased region" description="Polar residues" evidence="15">
    <location>
        <begin position="32"/>
        <end position="50"/>
    </location>
</feature>
<evidence type="ECO:0000256" key="3">
    <source>
        <dbReference type="ARBA" id="ARBA00012292"/>
    </source>
</evidence>
<dbReference type="UniPathway" id="UPA00834">
    <property type="reaction ID" value="UER00712"/>
</dbReference>
<dbReference type="KEGG" id="lxl:KDY119_01747"/>
<feature type="transmembrane region" description="Helical" evidence="14">
    <location>
        <begin position="158"/>
        <end position="180"/>
    </location>
</feature>
<feature type="transmembrane region" description="Helical" evidence="14">
    <location>
        <begin position="212"/>
        <end position="231"/>
    </location>
</feature>
<dbReference type="InterPro" id="IPR030470">
    <property type="entry name" value="UbiA_prenylTrfase_CS"/>
</dbReference>
<evidence type="ECO:0000313" key="16">
    <source>
        <dbReference type="EMBL" id="QFU98236.1"/>
    </source>
</evidence>
<dbReference type="PANTHER" id="PTHR43448">
    <property type="entry name" value="PROTOHEME IX FARNESYLTRANSFERASE, MITOCHONDRIAL"/>
    <property type="match status" value="1"/>
</dbReference>
<dbReference type="EMBL" id="CP045529">
    <property type="protein sequence ID" value="QFU98236.1"/>
    <property type="molecule type" value="Genomic_DNA"/>
</dbReference>
<keyword evidence="8 14" id="KW-0350">Heme biosynthesis</keyword>
<keyword evidence="17" id="KW-1185">Reference proteome</keyword>
<evidence type="ECO:0000256" key="2">
    <source>
        <dbReference type="ARBA" id="ARBA00004919"/>
    </source>
</evidence>
<dbReference type="Gene3D" id="1.10.357.140">
    <property type="entry name" value="UbiA prenyltransferase"/>
    <property type="match status" value="1"/>
</dbReference>
<feature type="transmembrane region" description="Helical" evidence="14">
    <location>
        <begin position="186"/>
        <end position="205"/>
    </location>
</feature>
<dbReference type="InterPro" id="IPR000537">
    <property type="entry name" value="UbiA_prenyltransferase"/>
</dbReference>
<evidence type="ECO:0000256" key="15">
    <source>
        <dbReference type="SAM" id="MobiDB-lite"/>
    </source>
</evidence>
<protein>
    <recommendedName>
        <fullName evidence="11 14">Protoheme IX farnesyltransferase</fullName>
        <ecNumber evidence="3 14">2.5.1.141</ecNumber>
    </recommendedName>
    <alternativeName>
        <fullName evidence="12 14">Heme B farnesyltransferase</fullName>
    </alternativeName>
    <alternativeName>
        <fullName evidence="10 14">Heme O synthase</fullName>
    </alternativeName>
</protein>
<dbReference type="PROSITE" id="PS00943">
    <property type="entry name" value="UBIA"/>
    <property type="match status" value="1"/>
</dbReference>
<dbReference type="GO" id="GO:0008495">
    <property type="term" value="F:protoheme IX farnesyltransferase activity"/>
    <property type="evidence" value="ECO:0007669"/>
    <property type="project" value="UniProtKB-UniRule"/>
</dbReference>
<keyword evidence="7 14" id="KW-1133">Transmembrane helix</keyword>
<sequence length="368" mass="39633">MRYVPVRTPVAALAGAPDDVPWSRDAPRRGTPHSTNGNTARVTTMSQAATNDAPHLGTVGGTGVAPSDPSTRWGRARHRVGSYVALTKPRIIELLLVTTVPTMILADRGFPSVWLLVATLVGGALAAGSANVLNCYVDRDIDRLMNRTRKRATATGEISGPAALTFGLALGAVSTVWLLAFVNAMSALLAVGAIVLYVVFYTIILKRRTSQNIVWGGVAGCMPVLIGWSAVTGSLSWAPVALFGVVFFWTPPHYWPLSMKFKRDYANAGVPMLPVVAKDARVAREMIWYTVAMIACSLALVPLADMTWFYTVAAVALGAWFLLLCVRLLHRADHPERGKLGAMKVFHASITYLTLLSVAVCVDVFLPF</sequence>
<evidence type="ECO:0000256" key="8">
    <source>
        <dbReference type="ARBA" id="ARBA00023133"/>
    </source>
</evidence>
<evidence type="ECO:0000256" key="7">
    <source>
        <dbReference type="ARBA" id="ARBA00022989"/>
    </source>
</evidence>
<dbReference type="PANTHER" id="PTHR43448:SF7">
    <property type="entry name" value="4-HYDROXYBENZOATE SOLANESYLTRANSFERASE"/>
    <property type="match status" value="1"/>
</dbReference>
<feature type="transmembrane region" description="Helical" evidence="14">
    <location>
        <begin position="341"/>
        <end position="366"/>
    </location>
</feature>
<evidence type="ECO:0000256" key="5">
    <source>
        <dbReference type="ARBA" id="ARBA00022679"/>
    </source>
</evidence>
<evidence type="ECO:0000256" key="14">
    <source>
        <dbReference type="HAMAP-Rule" id="MF_00154"/>
    </source>
</evidence>
<keyword evidence="6 14" id="KW-0812">Transmembrane</keyword>
<evidence type="ECO:0000313" key="17">
    <source>
        <dbReference type="Proteomes" id="UP000326702"/>
    </source>
</evidence>
<comment type="catalytic activity">
    <reaction evidence="13 14">
        <text>heme b + (2E,6E)-farnesyl diphosphate + H2O = Fe(II)-heme o + diphosphate</text>
        <dbReference type="Rhea" id="RHEA:28070"/>
        <dbReference type="ChEBI" id="CHEBI:15377"/>
        <dbReference type="ChEBI" id="CHEBI:33019"/>
        <dbReference type="ChEBI" id="CHEBI:60344"/>
        <dbReference type="ChEBI" id="CHEBI:60530"/>
        <dbReference type="ChEBI" id="CHEBI:175763"/>
        <dbReference type="EC" id="2.5.1.141"/>
    </reaction>
</comment>
<evidence type="ECO:0000256" key="10">
    <source>
        <dbReference type="ARBA" id="ARBA00030253"/>
    </source>
</evidence>
<feature type="region of interest" description="Disordered" evidence="15">
    <location>
        <begin position="15"/>
        <end position="74"/>
    </location>
</feature>
<dbReference type="Proteomes" id="UP000326702">
    <property type="component" value="Chromosome"/>
</dbReference>
<feature type="transmembrane region" description="Helical" evidence="14">
    <location>
        <begin position="309"/>
        <end position="329"/>
    </location>
</feature>
<dbReference type="EC" id="2.5.1.141" evidence="3 14"/>
<comment type="function">
    <text evidence="14">Converts heme B (protoheme IX) to heme O by substitution of the vinyl group on carbon 2 of heme B porphyrin ring with a hydroxyethyl farnesyl side group.</text>
</comment>
<proteinExistence type="inferred from homology"/>
<dbReference type="CDD" id="cd13957">
    <property type="entry name" value="PT_UbiA_Cox10"/>
    <property type="match status" value="1"/>
</dbReference>
<keyword evidence="9 14" id="KW-0472">Membrane</keyword>
<dbReference type="NCBIfam" id="TIGR01473">
    <property type="entry name" value="cyoE_ctaB"/>
    <property type="match status" value="1"/>
</dbReference>
<dbReference type="HAMAP" id="MF_00154">
    <property type="entry name" value="CyoE_CtaB"/>
    <property type="match status" value="1"/>
</dbReference>
<dbReference type="Pfam" id="PF01040">
    <property type="entry name" value="UbiA"/>
    <property type="match status" value="1"/>
</dbReference>
<keyword evidence="4 14" id="KW-1003">Cell membrane</keyword>
<accession>A0A5P9QAF4</accession>
<dbReference type="GO" id="GO:0048034">
    <property type="term" value="P:heme O biosynthetic process"/>
    <property type="evidence" value="ECO:0007669"/>
    <property type="project" value="UniProtKB-UniRule"/>
</dbReference>
<feature type="transmembrane region" description="Helical" evidence="14">
    <location>
        <begin position="286"/>
        <end position="303"/>
    </location>
</feature>
<keyword evidence="5 14" id="KW-0808">Transferase</keyword>
<comment type="similarity">
    <text evidence="14">Belongs to the UbiA prenyltransferase family. Protoheme IX farnesyltransferase subfamily.</text>
</comment>
<name>A0A5P9QAF4_9MICO</name>
<evidence type="ECO:0000256" key="11">
    <source>
        <dbReference type="ARBA" id="ARBA00040810"/>
    </source>
</evidence>
<evidence type="ECO:0000256" key="12">
    <source>
        <dbReference type="ARBA" id="ARBA00042475"/>
    </source>
</evidence>
<feature type="transmembrane region" description="Helical" evidence="14">
    <location>
        <begin position="237"/>
        <end position="255"/>
    </location>
</feature>
<dbReference type="NCBIfam" id="NF003349">
    <property type="entry name" value="PRK04375.1-2"/>
    <property type="match status" value="1"/>
</dbReference>
<dbReference type="FunFam" id="1.10.357.140:FF:000001">
    <property type="entry name" value="Protoheme IX farnesyltransferase"/>
    <property type="match status" value="1"/>
</dbReference>
<evidence type="ECO:0000256" key="6">
    <source>
        <dbReference type="ARBA" id="ARBA00022692"/>
    </source>
</evidence>
<evidence type="ECO:0000256" key="9">
    <source>
        <dbReference type="ARBA" id="ARBA00023136"/>
    </source>
</evidence>